<protein>
    <submittedName>
        <fullName evidence="3">RND transporter</fullName>
    </submittedName>
</protein>
<dbReference type="InterPro" id="IPR010131">
    <property type="entry name" value="MdtP/NodT-like"/>
</dbReference>
<dbReference type="NCBIfam" id="TIGR01845">
    <property type="entry name" value="outer_NodT"/>
    <property type="match status" value="1"/>
</dbReference>
<dbReference type="Pfam" id="PF02321">
    <property type="entry name" value="OEP"/>
    <property type="match status" value="2"/>
</dbReference>
<proteinExistence type="inferred from homology"/>
<accession>A0A0J8A9Q8</accession>
<dbReference type="EMBL" id="JACU01000010">
    <property type="protein sequence ID" value="KMS51985.1"/>
    <property type="molecule type" value="Genomic_DNA"/>
</dbReference>
<evidence type="ECO:0000256" key="1">
    <source>
        <dbReference type="ARBA" id="ARBA00007613"/>
    </source>
</evidence>
<comment type="caution">
    <text evidence="3">The sequence shown here is derived from an EMBL/GenBank/DDBJ whole genome shotgun (WGS) entry which is preliminary data.</text>
</comment>
<keyword evidence="4" id="KW-1185">Reference proteome</keyword>
<dbReference type="OrthoDB" id="7181739at2"/>
<dbReference type="Gene3D" id="1.20.1600.10">
    <property type="entry name" value="Outer membrane efflux proteins (OEP)"/>
    <property type="match status" value="1"/>
</dbReference>
<keyword evidence="2" id="KW-1134">Transmembrane beta strand</keyword>
<keyword evidence="2" id="KW-0564">Palmitate</keyword>
<dbReference type="PANTHER" id="PTHR30203">
    <property type="entry name" value="OUTER MEMBRANE CATION EFFLUX PROTEIN"/>
    <property type="match status" value="1"/>
</dbReference>
<dbReference type="PATRIC" id="fig|1114963.3.peg.4171"/>
<dbReference type="GO" id="GO:0005886">
    <property type="term" value="C:plasma membrane"/>
    <property type="evidence" value="ECO:0007669"/>
    <property type="project" value="UniProtKB-SubCell"/>
</dbReference>
<comment type="similarity">
    <text evidence="1 2">Belongs to the outer membrane factor (OMF) (TC 1.B.17) family.</text>
</comment>
<dbReference type="SUPFAM" id="SSF56954">
    <property type="entry name" value="Outer membrane efflux proteins (OEP)"/>
    <property type="match status" value="1"/>
</dbReference>
<dbReference type="RefSeq" id="WP_059153140.1">
    <property type="nucleotide sequence ID" value="NZ_KQ130457.1"/>
</dbReference>
<dbReference type="InterPro" id="IPR003423">
    <property type="entry name" value="OMP_efflux"/>
</dbReference>
<keyword evidence="2" id="KW-0449">Lipoprotein</keyword>
<organism evidence="3 4">
    <name type="scientific">Novosphingobium barchaimii LL02</name>
    <dbReference type="NCBI Taxonomy" id="1114963"/>
    <lineage>
        <taxon>Bacteria</taxon>
        <taxon>Pseudomonadati</taxon>
        <taxon>Pseudomonadota</taxon>
        <taxon>Alphaproteobacteria</taxon>
        <taxon>Sphingomonadales</taxon>
        <taxon>Sphingomonadaceae</taxon>
        <taxon>Novosphingobium</taxon>
    </lineage>
</organism>
<dbReference type="Gene3D" id="2.20.200.10">
    <property type="entry name" value="Outer membrane efflux proteins (OEP)"/>
    <property type="match status" value="1"/>
</dbReference>
<dbReference type="GO" id="GO:0015562">
    <property type="term" value="F:efflux transmembrane transporter activity"/>
    <property type="evidence" value="ECO:0007669"/>
    <property type="project" value="InterPro"/>
</dbReference>
<evidence type="ECO:0000313" key="3">
    <source>
        <dbReference type="EMBL" id="KMS51985.1"/>
    </source>
</evidence>
<reference evidence="3 4" key="1">
    <citation type="journal article" date="2015" name="G3 (Bethesda)">
        <title>Insights into Ongoing Evolution of the Hexachlorocyclohexane Catabolic Pathway from Comparative Genomics of Ten Sphingomonadaceae Strains.</title>
        <authorList>
            <person name="Pearce S.L."/>
            <person name="Oakeshott J.G."/>
            <person name="Pandey G."/>
        </authorList>
    </citation>
    <scope>NUCLEOTIDE SEQUENCE [LARGE SCALE GENOMIC DNA]</scope>
    <source>
        <strain evidence="3 4">LL02</strain>
    </source>
</reference>
<evidence type="ECO:0000313" key="4">
    <source>
        <dbReference type="Proteomes" id="UP000052268"/>
    </source>
</evidence>
<name>A0A0J8A9Q8_9SPHN</name>
<dbReference type="AlphaFoldDB" id="A0A0J8A9Q8"/>
<sequence>MRKAILTLTGTLIVSGCNFAPVYHQPVAAVPVAFPAGDAARSSDARLATDLGWRDYFGDERLQAYIAAALANNRDLAQSLARVAQARAQYRIQDTQRLPQLDANGNYTKTRQPTSALGLGDAVGDSQQAVTYETFTANAAVTSFELDLWGRVRNLSEEARAQYLASVQGARAFRLSLISQVAAAYYSVRSGEERVALAQQTLKGRIEGQRIALRRLDAGVTSTVDYDQTVLLTTQARADLADLQRLTEQARNLLTVLVGGPITDALPEGRALDGSRQFPRLETGEPSSVLSARPDILQAEFALRAANANIGAARAAFFPSISLTGQFGFAAAALDDLFKGSNKSWSYGGAVGLPIFDWGRRSAALKLSKAQADELTAAYQGAVQTAFREVADALAARRGYRDQIQAVTNTVATQQRLTGTARRRYEQGLSIYLQVLDAERSLFAAQQQLIELRSTALQNEVSLYVALGGGLRERWDETPAKLDVP</sequence>
<evidence type="ECO:0000256" key="2">
    <source>
        <dbReference type="RuleBase" id="RU362097"/>
    </source>
</evidence>
<dbReference type="PANTHER" id="PTHR30203:SF32">
    <property type="entry name" value="CATION EFFLUX SYSTEM PROTEIN CUSC"/>
    <property type="match status" value="1"/>
</dbReference>
<dbReference type="PROSITE" id="PS51257">
    <property type="entry name" value="PROKAR_LIPOPROTEIN"/>
    <property type="match status" value="1"/>
</dbReference>
<dbReference type="Proteomes" id="UP000052268">
    <property type="component" value="Unassembled WGS sequence"/>
</dbReference>
<keyword evidence="2" id="KW-0812">Transmembrane</keyword>
<gene>
    <name evidence="3" type="ORF">V474_02750</name>
</gene>
<keyword evidence="2" id="KW-0472">Membrane</keyword>
<comment type="subcellular location">
    <subcellularLocation>
        <location evidence="2">Cell membrane</location>
        <topology evidence="2">Lipid-anchor</topology>
    </subcellularLocation>
</comment>